<evidence type="ECO:0000256" key="3">
    <source>
        <dbReference type="ARBA" id="ARBA00010959"/>
    </source>
</evidence>
<sequence length="444" mass="47038">MARPRKGDPQPEASPWGPRDPDRPGPLAQARPWRCWPTGPGARLCEGPAEARPRLHPRWPHVTVATAPPGRAAGPPGPGLLVCSVPGGAFPRGLLSRPPGPHPGLARLLEPQGRYTRPPVALGAVRWHWLRKGNLAFRIVGKWRDAVSLAKGGNSGNPSRREGASLHPRHHSRSDLGLCVLCRRTVPYGLASYRGSVRGRRSVGRPPQSPRPPGTAPRCSCVDSEDKACTSFCARAPATGRYGSSCAFCLRLPRAARPETRLRGLRLTAVAVRAQEGGCTQRGGPGPEGRNAEMAEKPHEEAAAPAGCGRRDLCPRGEAARLRARGLREAGWQEVRGTAAPADGAQQGRAVPRAGSRSPAPHSAATRGLHPKIFAASQQLFPDGKNVSQREKQEQDPRLLMAAQESERCVASNSGPRAPGSMAGASALHAGRLAVAAFPGSPRP</sequence>
<dbReference type="InterPro" id="IPR019764">
    <property type="entry name" value="Endothelin_toxin_CS"/>
</dbReference>
<evidence type="ECO:0000256" key="11">
    <source>
        <dbReference type="ARBA" id="ARBA00041850"/>
    </source>
</evidence>
<dbReference type="GO" id="GO:0019229">
    <property type="term" value="P:regulation of vasoconstriction"/>
    <property type="evidence" value="ECO:0007669"/>
    <property type="project" value="InterPro"/>
</dbReference>
<dbReference type="GO" id="GO:0003100">
    <property type="term" value="P:regulation of systemic arterial blood pressure by endothelin"/>
    <property type="evidence" value="ECO:0007669"/>
    <property type="project" value="TreeGrafter"/>
</dbReference>
<dbReference type="GO" id="GO:0005179">
    <property type="term" value="F:hormone activity"/>
    <property type="evidence" value="ECO:0007669"/>
    <property type="project" value="TreeGrafter"/>
</dbReference>
<feature type="region of interest" description="Disordered" evidence="12">
    <location>
        <begin position="197"/>
        <end position="219"/>
    </location>
</feature>
<feature type="region of interest" description="Disordered" evidence="12">
    <location>
        <begin position="149"/>
        <end position="171"/>
    </location>
</feature>
<evidence type="ECO:0000256" key="12">
    <source>
        <dbReference type="SAM" id="MobiDB-lite"/>
    </source>
</evidence>
<evidence type="ECO:0000256" key="1">
    <source>
        <dbReference type="ARBA" id="ARBA00003023"/>
    </source>
</evidence>
<dbReference type="PANTHER" id="PTHR13874:SF11">
    <property type="entry name" value="ENDOTHELIN-3"/>
    <property type="match status" value="1"/>
</dbReference>
<comment type="function">
    <text evidence="1">Endothelins are endothelium-derived vasoconstrictor peptides.</text>
</comment>
<reference evidence="14" key="1">
    <citation type="journal article" date="2021" name="Evol. Appl.">
        <title>The genome of the Pyrenean desman and the effects of bottlenecks and inbreeding on the genomic landscape of an endangered species.</title>
        <authorList>
            <person name="Escoda L."/>
            <person name="Castresana J."/>
        </authorList>
    </citation>
    <scope>NUCLEOTIDE SEQUENCE</scope>
    <source>
        <strain evidence="14">IBE-C5619</strain>
    </source>
</reference>
<feature type="domain" description="Endothelin-like toxin" evidence="13">
    <location>
        <begin position="218"/>
        <end position="239"/>
    </location>
</feature>
<dbReference type="GO" id="GO:0005615">
    <property type="term" value="C:extracellular space"/>
    <property type="evidence" value="ECO:0007669"/>
    <property type="project" value="TreeGrafter"/>
</dbReference>
<keyword evidence="6" id="KW-0732">Signal</keyword>
<keyword evidence="7" id="KW-0838">Vasoactive</keyword>
<evidence type="ECO:0000256" key="10">
    <source>
        <dbReference type="ARBA" id="ARBA00040198"/>
    </source>
</evidence>
<feature type="compositionally biased region" description="Basic and acidic residues" evidence="12">
    <location>
        <begin position="290"/>
        <end position="302"/>
    </location>
</feature>
<keyword evidence="8" id="KW-1015">Disulfide bond</keyword>
<dbReference type="PANTHER" id="PTHR13874">
    <property type="entry name" value="ENDOTHELIN"/>
    <property type="match status" value="1"/>
</dbReference>
<evidence type="ECO:0000256" key="8">
    <source>
        <dbReference type="ARBA" id="ARBA00023157"/>
    </source>
</evidence>
<evidence type="ECO:0000313" key="15">
    <source>
        <dbReference type="Proteomes" id="UP000700334"/>
    </source>
</evidence>
<evidence type="ECO:0000256" key="7">
    <source>
        <dbReference type="ARBA" id="ARBA00022858"/>
    </source>
</evidence>
<accession>A0A8J6DM24</accession>
<proteinExistence type="inferred from homology"/>
<evidence type="ECO:0000259" key="13">
    <source>
        <dbReference type="SMART" id="SM00272"/>
    </source>
</evidence>
<evidence type="ECO:0000256" key="5">
    <source>
        <dbReference type="ARBA" id="ARBA00022685"/>
    </source>
</evidence>
<dbReference type="PROSITE" id="PS00270">
    <property type="entry name" value="ENDOTHELIN"/>
    <property type="match status" value="1"/>
</dbReference>
<evidence type="ECO:0000256" key="2">
    <source>
        <dbReference type="ARBA" id="ARBA00004613"/>
    </source>
</evidence>
<dbReference type="InterPro" id="IPR001928">
    <property type="entry name" value="Endothln-like_toxin"/>
</dbReference>
<organism evidence="14 15">
    <name type="scientific">Galemys pyrenaicus</name>
    <name type="common">Iberian desman</name>
    <name type="synonym">Pyrenean desman</name>
    <dbReference type="NCBI Taxonomy" id="202257"/>
    <lineage>
        <taxon>Eukaryota</taxon>
        <taxon>Metazoa</taxon>
        <taxon>Chordata</taxon>
        <taxon>Craniata</taxon>
        <taxon>Vertebrata</taxon>
        <taxon>Euteleostomi</taxon>
        <taxon>Mammalia</taxon>
        <taxon>Eutheria</taxon>
        <taxon>Laurasiatheria</taxon>
        <taxon>Eulipotyphla</taxon>
        <taxon>Talpidae</taxon>
        <taxon>Galemys</taxon>
    </lineage>
</organism>
<dbReference type="SMART" id="SM00272">
    <property type="entry name" value="END"/>
    <property type="match status" value="1"/>
</dbReference>
<name>A0A8J6DM24_GALPY</name>
<evidence type="ECO:0000313" key="14">
    <source>
        <dbReference type="EMBL" id="KAG8513324.1"/>
    </source>
</evidence>
<feature type="region of interest" description="Disordered" evidence="12">
    <location>
        <begin position="333"/>
        <end position="367"/>
    </location>
</feature>
<keyword evidence="4" id="KW-0964">Secreted</keyword>
<feature type="region of interest" description="Disordered" evidence="12">
    <location>
        <begin position="1"/>
        <end position="35"/>
    </location>
</feature>
<keyword evidence="9" id="KW-0839">Vasoconstrictor</keyword>
<protein>
    <recommendedName>
        <fullName evidence="10">Endothelin-3</fullName>
    </recommendedName>
    <alternativeName>
        <fullName evidence="11">Preproendothelin-3</fullName>
    </alternativeName>
</protein>
<evidence type="ECO:0000256" key="6">
    <source>
        <dbReference type="ARBA" id="ARBA00022729"/>
    </source>
</evidence>
<dbReference type="GO" id="GO:0031708">
    <property type="term" value="F:endothelin B receptor binding"/>
    <property type="evidence" value="ECO:0007669"/>
    <property type="project" value="TreeGrafter"/>
</dbReference>
<dbReference type="EMBL" id="JAGFMF010011769">
    <property type="protein sequence ID" value="KAG8513324.1"/>
    <property type="molecule type" value="Genomic_DNA"/>
</dbReference>
<dbReference type="InterPro" id="IPR020475">
    <property type="entry name" value="Endothelin"/>
</dbReference>
<feature type="region of interest" description="Disordered" evidence="12">
    <location>
        <begin position="277"/>
        <end position="308"/>
    </location>
</feature>
<dbReference type="Proteomes" id="UP000700334">
    <property type="component" value="Unassembled WGS sequence"/>
</dbReference>
<keyword evidence="15" id="KW-1185">Reference proteome</keyword>
<dbReference type="AlphaFoldDB" id="A0A8J6DM24"/>
<dbReference type="GO" id="GO:0006874">
    <property type="term" value="P:intracellular calcium ion homeostasis"/>
    <property type="evidence" value="ECO:0007669"/>
    <property type="project" value="TreeGrafter"/>
</dbReference>
<comment type="similarity">
    <text evidence="3">Belongs to the endothelin/sarafotoxin family.</text>
</comment>
<keyword evidence="5" id="KW-0165">Cleavage on pair of basic residues</keyword>
<gene>
    <name evidence="14" type="ORF">J0S82_018651</name>
</gene>
<evidence type="ECO:0000256" key="4">
    <source>
        <dbReference type="ARBA" id="ARBA00022525"/>
    </source>
</evidence>
<dbReference type="GO" id="GO:0014826">
    <property type="term" value="P:vein smooth muscle contraction"/>
    <property type="evidence" value="ECO:0007669"/>
    <property type="project" value="TreeGrafter"/>
</dbReference>
<comment type="caution">
    <text evidence="14">The sequence shown here is derived from an EMBL/GenBank/DDBJ whole genome shotgun (WGS) entry which is preliminary data.</text>
</comment>
<comment type="subcellular location">
    <subcellularLocation>
        <location evidence="2">Secreted</location>
    </subcellularLocation>
</comment>
<feature type="region of interest" description="Disordered" evidence="12">
    <location>
        <begin position="405"/>
        <end position="425"/>
    </location>
</feature>
<evidence type="ECO:0000256" key="9">
    <source>
        <dbReference type="ARBA" id="ARBA00023322"/>
    </source>
</evidence>